<accession>A0A6C2YJT9</accession>
<dbReference type="SUPFAM" id="SSF56784">
    <property type="entry name" value="HAD-like"/>
    <property type="match status" value="1"/>
</dbReference>
<dbReference type="EMBL" id="LR593887">
    <property type="protein sequence ID" value="VTR98212.1"/>
    <property type="molecule type" value="Genomic_DNA"/>
</dbReference>
<evidence type="ECO:0008006" key="4">
    <source>
        <dbReference type="Google" id="ProtNLM"/>
    </source>
</evidence>
<dbReference type="InterPro" id="IPR005519">
    <property type="entry name" value="Acid_phosphat_B-like"/>
</dbReference>
<dbReference type="InParanoid" id="A0A6C2YJT9"/>
<dbReference type="SFLD" id="SFLDS00003">
    <property type="entry name" value="Haloacid_Dehalogenase"/>
    <property type="match status" value="1"/>
</dbReference>
<organism evidence="2">
    <name type="scientific">Tuwongella immobilis</name>
    <dbReference type="NCBI Taxonomy" id="692036"/>
    <lineage>
        <taxon>Bacteria</taxon>
        <taxon>Pseudomonadati</taxon>
        <taxon>Planctomycetota</taxon>
        <taxon>Planctomycetia</taxon>
        <taxon>Gemmatales</taxon>
        <taxon>Gemmataceae</taxon>
        <taxon>Tuwongella</taxon>
    </lineage>
</organism>
<dbReference type="KEGG" id="tim:GMBLW1_25870"/>
<evidence type="ECO:0000256" key="1">
    <source>
        <dbReference type="ARBA" id="ARBA00022729"/>
    </source>
</evidence>
<dbReference type="SFLD" id="SFLDG01125">
    <property type="entry name" value="C1.1:_Acid_Phosphatase_Like"/>
    <property type="match status" value="1"/>
</dbReference>
<keyword evidence="1" id="KW-0732">Signal</keyword>
<dbReference type="EMBL" id="LR586016">
    <property type="protein sequence ID" value="VIP01373.1"/>
    <property type="molecule type" value="Genomic_DNA"/>
</dbReference>
<evidence type="ECO:0000313" key="3">
    <source>
        <dbReference type="Proteomes" id="UP000464378"/>
    </source>
</evidence>
<protein>
    <recommendedName>
        <fullName evidence="4">5'-nucleotidase, lipoprotein e(P4) family</fullName>
    </recommendedName>
</protein>
<dbReference type="PANTHER" id="PTHR31284:SF10">
    <property type="entry name" value="ACID PHOSPHATASE-LIKE PROTEIN"/>
    <property type="match status" value="1"/>
</dbReference>
<dbReference type="PANTHER" id="PTHR31284">
    <property type="entry name" value="ACID PHOSPHATASE-LIKE PROTEIN"/>
    <property type="match status" value="1"/>
</dbReference>
<dbReference type="InterPro" id="IPR023214">
    <property type="entry name" value="HAD_sf"/>
</dbReference>
<dbReference type="Proteomes" id="UP000464378">
    <property type="component" value="Chromosome"/>
</dbReference>
<dbReference type="AlphaFoldDB" id="A0A6C2YJT9"/>
<keyword evidence="3" id="KW-1185">Reference proteome</keyword>
<dbReference type="GO" id="GO:0009279">
    <property type="term" value="C:cell outer membrane"/>
    <property type="evidence" value="ECO:0007669"/>
    <property type="project" value="InterPro"/>
</dbReference>
<gene>
    <name evidence="2" type="ORF">GMBLW1_25870</name>
</gene>
<dbReference type="RefSeq" id="WP_162656585.1">
    <property type="nucleotide sequence ID" value="NZ_LR593887.1"/>
</dbReference>
<dbReference type="Pfam" id="PF03767">
    <property type="entry name" value="Acid_phosphat_B"/>
    <property type="match status" value="1"/>
</dbReference>
<reference evidence="2" key="1">
    <citation type="submission" date="2019-04" db="EMBL/GenBank/DDBJ databases">
        <authorList>
            <consortium name="Science for Life Laboratories"/>
        </authorList>
    </citation>
    <scope>NUCLEOTIDE SEQUENCE</scope>
    <source>
        <strain evidence="2">MBLW1</strain>
    </source>
</reference>
<evidence type="ECO:0000313" key="2">
    <source>
        <dbReference type="EMBL" id="VIP01373.1"/>
    </source>
</evidence>
<name>A0A6C2YJT9_9BACT</name>
<proteinExistence type="predicted"/>
<dbReference type="Gene3D" id="3.40.50.1000">
    <property type="entry name" value="HAD superfamily/HAD-like"/>
    <property type="match status" value="1"/>
</dbReference>
<sequence length="310" mass="34174">MRRNLQAMGWMTVSVAAFFLGRTVQPLAPAVGQPLTLPVQPLNPAVGQPLNPALQPLTPAGQALTPAGQVGANFYMQTAAEYRACCLQTYRLATEKLDAARKADDGSGKPMAIVMDLDETVVDNGAFQSYLLANGKGYAQADWDRYEQFRPQDVAWVPGAKAFIAAAEAKGFTMIYLSNRQEKFIDGTVAALKHLGMAEAGLKERLFLSTTTSNKEPRRMAIREKYQVKMLFGDNLRDFSEDYRANVAMPRSVDDNRKVMQARKAQVDADATHLGVDWWILPNPAYGEWEKLGTPNVLPLLHPATKLSMP</sequence>
<dbReference type="InterPro" id="IPR006423">
    <property type="entry name" value="Lipo_e_P4"/>
</dbReference>
<dbReference type="InterPro" id="IPR036412">
    <property type="entry name" value="HAD-like_sf"/>
</dbReference>